<dbReference type="Proteomes" id="UP000324832">
    <property type="component" value="Unassembled WGS sequence"/>
</dbReference>
<reference evidence="1 2" key="1">
    <citation type="submission" date="2017-07" db="EMBL/GenBank/DDBJ databases">
        <authorList>
            <person name="Talla V."/>
            <person name="Backstrom N."/>
        </authorList>
    </citation>
    <scope>NUCLEOTIDE SEQUENCE [LARGE SCALE GENOMIC DNA]</scope>
</reference>
<evidence type="ECO:0000313" key="1">
    <source>
        <dbReference type="EMBL" id="VVC99179.1"/>
    </source>
</evidence>
<dbReference type="AlphaFoldDB" id="A0A5E4QPB5"/>
<proteinExistence type="predicted"/>
<sequence>MIHHLQICPILLIGTWCLTKIYRLYTFRTNCNLFKVDLYMNRMMQFVSSMGLSNISEIVSCSEFVLAQVENTIPLIETDLLEGRRSIPRGREVSNEVFQEVESLEQKLEDLTTTCCTVVDDKTMVGVETVERGLSND</sequence>
<gene>
    <name evidence="1" type="ORF">LSINAPIS_LOCUS10106</name>
</gene>
<name>A0A5E4QPB5_9NEOP</name>
<keyword evidence="2" id="KW-1185">Reference proteome</keyword>
<accession>A0A5E4QPB5</accession>
<evidence type="ECO:0000313" key="2">
    <source>
        <dbReference type="Proteomes" id="UP000324832"/>
    </source>
</evidence>
<dbReference type="EMBL" id="FZQP02004000">
    <property type="protein sequence ID" value="VVC99179.1"/>
    <property type="molecule type" value="Genomic_DNA"/>
</dbReference>
<protein>
    <submittedName>
        <fullName evidence="1">Uncharacterized protein</fullName>
    </submittedName>
</protein>
<organism evidence="1 2">
    <name type="scientific">Leptidea sinapis</name>
    <dbReference type="NCBI Taxonomy" id="189913"/>
    <lineage>
        <taxon>Eukaryota</taxon>
        <taxon>Metazoa</taxon>
        <taxon>Ecdysozoa</taxon>
        <taxon>Arthropoda</taxon>
        <taxon>Hexapoda</taxon>
        <taxon>Insecta</taxon>
        <taxon>Pterygota</taxon>
        <taxon>Neoptera</taxon>
        <taxon>Endopterygota</taxon>
        <taxon>Lepidoptera</taxon>
        <taxon>Glossata</taxon>
        <taxon>Ditrysia</taxon>
        <taxon>Papilionoidea</taxon>
        <taxon>Pieridae</taxon>
        <taxon>Dismorphiinae</taxon>
        <taxon>Leptidea</taxon>
    </lineage>
</organism>